<dbReference type="InterPro" id="IPR057667">
    <property type="entry name" value="HTH_SB"/>
</dbReference>
<dbReference type="InterPro" id="IPR036388">
    <property type="entry name" value="WH-like_DNA-bd_sf"/>
</dbReference>
<name>A0ABD0NBL0_CIRMR</name>
<accession>A0ABD0NBL0</accession>
<keyword evidence="3" id="KW-1185">Reference proteome</keyword>
<reference evidence="2 3" key="1">
    <citation type="submission" date="2024-05" db="EMBL/GenBank/DDBJ databases">
        <title>Genome sequencing and assembly of Indian major carp, Cirrhinus mrigala (Hamilton, 1822).</title>
        <authorList>
            <person name="Mohindra V."/>
            <person name="Chowdhury L.M."/>
            <person name="Lal K."/>
            <person name="Jena J.K."/>
        </authorList>
    </citation>
    <scope>NUCLEOTIDE SEQUENCE [LARGE SCALE GENOMIC DNA]</scope>
    <source>
        <strain evidence="2">CM1030</strain>
        <tissue evidence="2">Blood</tissue>
    </source>
</reference>
<evidence type="ECO:0000259" key="1">
    <source>
        <dbReference type="Pfam" id="PF25787"/>
    </source>
</evidence>
<dbReference type="AlphaFoldDB" id="A0ABD0NBL0"/>
<proteinExistence type="predicted"/>
<comment type="caution">
    <text evidence="2">The sequence shown here is derived from an EMBL/GenBank/DDBJ whole genome shotgun (WGS) entry which is preliminary data.</text>
</comment>
<dbReference type="EMBL" id="JAMKFB020000023">
    <property type="protein sequence ID" value="KAL0158920.1"/>
    <property type="molecule type" value="Genomic_DNA"/>
</dbReference>
<feature type="domain" description="Sleeping Beauty transposase HTH" evidence="1">
    <location>
        <begin position="1"/>
        <end position="51"/>
    </location>
</feature>
<dbReference type="InterPro" id="IPR009057">
    <property type="entry name" value="Homeodomain-like_sf"/>
</dbReference>
<dbReference type="Gene3D" id="1.10.10.10">
    <property type="entry name" value="Winged helix-like DNA-binding domain superfamily/Winged helix DNA-binding domain"/>
    <property type="match status" value="1"/>
</dbReference>
<dbReference type="SUPFAM" id="SSF46689">
    <property type="entry name" value="Homeodomain-like"/>
    <property type="match status" value="1"/>
</dbReference>
<protein>
    <recommendedName>
        <fullName evidence="1">Sleeping Beauty transposase HTH domain-containing protein</fullName>
    </recommendedName>
</protein>
<dbReference type="Proteomes" id="UP001529510">
    <property type="component" value="Unassembled WGS sequence"/>
</dbReference>
<evidence type="ECO:0000313" key="2">
    <source>
        <dbReference type="EMBL" id="KAL0158920.1"/>
    </source>
</evidence>
<sequence length="74" mass="8255">MAKTKELSKDVRDKIVDLHKAGTSYKTIAKQLEKVTTVGVIIHKWKKHKITVSLPQSGTPCKISPRGVSLIMRT</sequence>
<organism evidence="2 3">
    <name type="scientific">Cirrhinus mrigala</name>
    <name type="common">Mrigala</name>
    <dbReference type="NCBI Taxonomy" id="683832"/>
    <lineage>
        <taxon>Eukaryota</taxon>
        <taxon>Metazoa</taxon>
        <taxon>Chordata</taxon>
        <taxon>Craniata</taxon>
        <taxon>Vertebrata</taxon>
        <taxon>Euteleostomi</taxon>
        <taxon>Actinopterygii</taxon>
        <taxon>Neopterygii</taxon>
        <taxon>Teleostei</taxon>
        <taxon>Ostariophysi</taxon>
        <taxon>Cypriniformes</taxon>
        <taxon>Cyprinidae</taxon>
        <taxon>Labeoninae</taxon>
        <taxon>Labeonini</taxon>
        <taxon>Cirrhinus</taxon>
    </lineage>
</organism>
<dbReference type="Pfam" id="PF25787">
    <property type="entry name" value="HTH_SB"/>
    <property type="match status" value="1"/>
</dbReference>
<feature type="non-terminal residue" evidence="2">
    <location>
        <position position="74"/>
    </location>
</feature>
<gene>
    <name evidence="2" type="ORF">M9458_046996</name>
</gene>
<evidence type="ECO:0000313" key="3">
    <source>
        <dbReference type="Proteomes" id="UP001529510"/>
    </source>
</evidence>